<evidence type="ECO:0000256" key="7">
    <source>
        <dbReference type="SAM" id="Coils"/>
    </source>
</evidence>
<dbReference type="PANTHER" id="PTHR12838:SF0">
    <property type="entry name" value="U3 SMALL NUCLEOLAR RNA-ASSOCIATED PROTEIN 11-RELATED"/>
    <property type="match status" value="1"/>
</dbReference>
<feature type="region of interest" description="Disordered" evidence="8">
    <location>
        <begin position="63"/>
        <end position="91"/>
    </location>
</feature>
<organism evidence="9 10">
    <name type="scientific">Diplocarpon rosae</name>
    <dbReference type="NCBI Taxonomy" id="946125"/>
    <lineage>
        <taxon>Eukaryota</taxon>
        <taxon>Fungi</taxon>
        <taxon>Dikarya</taxon>
        <taxon>Ascomycota</taxon>
        <taxon>Pezizomycotina</taxon>
        <taxon>Leotiomycetes</taxon>
        <taxon>Helotiales</taxon>
        <taxon>Drepanopezizaceae</taxon>
        <taxon>Diplocarpon</taxon>
    </lineage>
</organism>
<dbReference type="Proteomes" id="UP001285354">
    <property type="component" value="Unassembled WGS sequence"/>
</dbReference>
<feature type="compositionally biased region" description="Basic residues" evidence="8">
    <location>
        <begin position="229"/>
        <end position="240"/>
    </location>
</feature>
<keyword evidence="4 6" id="KW-0698">rRNA processing</keyword>
<feature type="coiled-coil region" evidence="7">
    <location>
        <begin position="31"/>
        <end position="58"/>
    </location>
</feature>
<feature type="coiled-coil region" evidence="7">
    <location>
        <begin position="179"/>
        <end position="213"/>
    </location>
</feature>
<feature type="region of interest" description="Disordered" evidence="8">
    <location>
        <begin position="1"/>
        <end position="29"/>
    </location>
</feature>
<keyword evidence="10" id="KW-1185">Reference proteome</keyword>
<dbReference type="InterPro" id="IPR007144">
    <property type="entry name" value="SSU_processome_Utp11"/>
</dbReference>
<feature type="compositionally biased region" description="Basic and acidic residues" evidence="8">
    <location>
        <begin position="15"/>
        <end position="29"/>
    </location>
</feature>
<comment type="caution">
    <text evidence="9">The sequence shown here is derived from an EMBL/GenBank/DDBJ whole genome shotgun (WGS) entry which is preliminary data.</text>
</comment>
<dbReference type="PIRSF" id="PIRSF015952">
    <property type="entry name" value="U3snoRNP11"/>
    <property type="match status" value="1"/>
</dbReference>
<name>A0AAD9WDL7_9HELO</name>
<evidence type="ECO:0000256" key="5">
    <source>
        <dbReference type="ARBA" id="ARBA00023242"/>
    </source>
</evidence>
<dbReference type="GO" id="GO:0032040">
    <property type="term" value="C:small-subunit processome"/>
    <property type="evidence" value="ECO:0007669"/>
    <property type="project" value="UniProtKB-UniRule"/>
</dbReference>
<proteinExistence type="inferred from homology"/>
<feature type="compositionally biased region" description="Polar residues" evidence="8">
    <location>
        <begin position="72"/>
        <end position="84"/>
    </location>
</feature>
<evidence type="ECO:0000256" key="4">
    <source>
        <dbReference type="ARBA" id="ARBA00022552"/>
    </source>
</evidence>
<accession>A0AAD9WDL7</accession>
<keyword evidence="5 6" id="KW-0539">Nucleus</keyword>
<evidence type="ECO:0000256" key="2">
    <source>
        <dbReference type="ARBA" id="ARBA00004604"/>
    </source>
</evidence>
<evidence type="ECO:0000313" key="10">
    <source>
        <dbReference type="Proteomes" id="UP001285354"/>
    </source>
</evidence>
<dbReference type="AlphaFoldDB" id="A0AAD9WDL7"/>
<keyword evidence="7" id="KW-0175">Coiled coil</keyword>
<comment type="subcellular location">
    <subcellularLocation>
        <location evidence="2 6">Nucleus</location>
        <location evidence="2 6">Nucleolus</location>
    </subcellularLocation>
</comment>
<comment type="function">
    <text evidence="1 6">Involved in nucleolar processing of pre-18S ribosomal RNA.</text>
</comment>
<dbReference type="Pfam" id="PF03998">
    <property type="entry name" value="Utp11"/>
    <property type="match status" value="1"/>
</dbReference>
<evidence type="ECO:0000256" key="3">
    <source>
        <dbReference type="ARBA" id="ARBA00008105"/>
    </source>
</evidence>
<gene>
    <name evidence="9" type="ORF">QTJ16_003431</name>
</gene>
<comment type="subunit">
    <text evidence="6">Component of the ribosomal small subunit (SSU) processome.</text>
</comment>
<feature type="region of interest" description="Disordered" evidence="8">
    <location>
        <begin position="219"/>
        <end position="240"/>
    </location>
</feature>
<evidence type="ECO:0000256" key="1">
    <source>
        <dbReference type="ARBA" id="ARBA00004099"/>
    </source>
</evidence>
<comment type="similarity">
    <text evidence="3 6">Belongs to the UTP11 family.</text>
</comment>
<dbReference type="GO" id="GO:0006364">
    <property type="term" value="P:rRNA processing"/>
    <property type="evidence" value="ECO:0007669"/>
    <property type="project" value="UniProtKB-UniRule"/>
</dbReference>
<evidence type="ECO:0000256" key="8">
    <source>
        <dbReference type="SAM" id="MobiDB-lite"/>
    </source>
</evidence>
<dbReference type="PANTHER" id="PTHR12838">
    <property type="entry name" value="U3 SMALL NUCLEOLAR RNA-ASSOCIATED PROTEIN 11"/>
    <property type="match status" value="1"/>
</dbReference>
<evidence type="ECO:0000313" key="9">
    <source>
        <dbReference type="EMBL" id="KAK2627465.1"/>
    </source>
</evidence>
<reference evidence="9" key="1">
    <citation type="submission" date="2023-06" db="EMBL/GenBank/DDBJ databases">
        <title>Draft genome of Marssonina rosae.</title>
        <authorList>
            <person name="Cheng Q."/>
        </authorList>
    </citation>
    <scope>NUCLEOTIDE SEQUENCE</scope>
    <source>
        <strain evidence="9">R4</strain>
    </source>
</reference>
<sequence>MSSMRNAVQRRNHRERGQPEERQKWGLLEKHKDYSARARDFNEKKKKLKALKQKVLDKNPDEFYFGMMSRSGPATTGKNRTGTVNGDRGNKVLSQEAARLFKTQDLGYVRTMRNKALKEVEELERRAVGIKGTGKKIVFVDDAQEQRLKVEQSAVMEIDSDKDEDANSKLHKIETKNFRRMQQKEASKLELRLSTARERLEVLTDAEQALELQRVRMAKSPSVGGVTKKGVKFKVRERKR</sequence>
<protein>
    <recommendedName>
        <fullName evidence="6">U3 small nucleolar RNA-associated protein 11</fullName>
        <shortName evidence="6">U3 snoRNA-associated protein 11</shortName>
    </recommendedName>
</protein>
<evidence type="ECO:0000256" key="6">
    <source>
        <dbReference type="PIRNR" id="PIRNR015952"/>
    </source>
</evidence>
<dbReference type="EMBL" id="JAUBYV010000004">
    <property type="protein sequence ID" value="KAK2627465.1"/>
    <property type="molecule type" value="Genomic_DNA"/>
</dbReference>